<dbReference type="GO" id="GO:0032259">
    <property type="term" value="P:methylation"/>
    <property type="evidence" value="ECO:0007669"/>
    <property type="project" value="UniProtKB-KW"/>
</dbReference>
<dbReference type="EMBL" id="JANDBC010000002">
    <property type="protein sequence ID" value="MCP9292224.1"/>
    <property type="molecule type" value="Genomic_DNA"/>
</dbReference>
<organism evidence="2 3">
    <name type="scientific">Gracilimonas sediminicola</name>
    <dbReference type="NCBI Taxonomy" id="2952158"/>
    <lineage>
        <taxon>Bacteria</taxon>
        <taxon>Pseudomonadati</taxon>
        <taxon>Balneolota</taxon>
        <taxon>Balneolia</taxon>
        <taxon>Balneolales</taxon>
        <taxon>Balneolaceae</taxon>
        <taxon>Gracilimonas</taxon>
    </lineage>
</organism>
<dbReference type="GO" id="GO:0008757">
    <property type="term" value="F:S-adenosylmethionine-dependent methyltransferase activity"/>
    <property type="evidence" value="ECO:0007669"/>
    <property type="project" value="InterPro"/>
</dbReference>
<dbReference type="InterPro" id="IPR029063">
    <property type="entry name" value="SAM-dependent_MTases_sf"/>
</dbReference>
<dbReference type="InterPro" id="IPR052356">
    <property type="entry name" value="Thiol_S-MT"/>
</dbReference>
<dbReference type="CDD" id="cd02440">
    <property type="entry name" value="AdoMet_MTases"/>
    <property type="match status" value="1"/>
</dbReference>
<dbReference type="AlphaFoldDB" id="A0A9X2L4N2"/>
<protein>
    <submittedName>
        <fullName evidence="2">Class I SAM-dependent methyltransferase</fullName>
    </submittedName>
</protein>
<reference evidence="2" key="1">
    <citation type="submission" date="2022-06" db="EMBL/GenBank/DDBJ databases">
        <title>Gracilimonas sp. CAU 1638 isolated from sea sediment.</title>
        <authorList>
            <person name="Kim W."/>
        </authorList>
    </citation>
    <scope>NUCLEOTIDE SEQUENCE</scope>
    <source>
        <strain evidence="2">CAU 1638</strain>
    </source>
</reference>
<evidence type="ECO:0000313" key="2">
    <source>
        <dbReference type="EMBL" id="MCP9292224.1"/>
    </source>
</evidence>
<gene>
    <name evidence="2" type="ORF">NM125_11620</name>
</gene>
<evidence type="ECO:0000313" key="3">
    <source>
        <dbReference type="Proteomes" id="UP001139125"/>
    </source>
</evidence>
<accession>A0A9X2L4N2</accession>
<keyword evidence="3" id="KW-1185">Reference proteome</keyword>
<dbReference type="SUPFAM" id="SSF53335">
    <property type="entry name" value="S-adenosyl-L-methionine-dependent methyltransferases"/>
    <property type="match status" value="1"/>
</dbReference>
<feature type="domain" description="Methyltransferase type 11" evidence="1">
    <location>
        <begin position="21"/>
        <end position="114"/>
    </location>
</feature>
<name>A0A9X2L4N2_9BACT</name>
<evidence type="ECO:0000259" key="1">
    <source>
        <dbReference type="Pfam" id="PF08241"/>
    </source>
</evidence>
<keyword evidence="2" id="KW-0489">Methyltransferase</keyword>
<proteinExistence type="predicted"/>
<keyword evidence="2" id="KW-0808">Transferase</keyword>
<dbReference type="PANTHER" id="PTHR45036:SF1">
    <property type="entry name" value="METHYLTRANSFERASE LIKE 7A"/>
    <property type="match status" value="1"/>
</dbReference>
<dbReference type="InterPro" id="IPR013216">
    <property type="entry name" value="Methyltransf_11"/>
</dbReference>
<sequence length="187" mass="21302">MHSQYGSRKEILFKSHPNVIVEIGAGYGANFRYLRKGTKVKVVEPNAGFKDVLKYQAEKYGINLEIYESVAEEIPLSDASAPMVISSLVLCSVKNMPKVLSEVKRILQPEGKFVYLEHVRAHKHSWVCKIQRMVKSSWKWFFDGCNVTRDTGRIILMAGFSEIKQDEFQLPTFFVPIRPHIAGIAVK</sequence>
<dbReference type="Pfam" id="PF08241">
    <property type="entry name" value="Methyltransf_11"/>
    <property type="match status" value="1"/>
</dbReference>
<comment type="caution">
    <text evidence="2">The sequence shown here is derived from an EMBL/GenBank/DDBJ whole genome shotgun (WGS) entry which is preliminary data.</text>
</comment>
<dbReference type="PANTHER" id="PTHR45036">
    <property type="entry name" value="METHYLTRANSFERASE LIKE 7B"/>
    <property type="match status" value="1"/>
</dbReference>
<dbReference type="RefSeq" id="WP_255135101.1">
    <property type="nucleotide sequence ID" value="NZ_JANDBC010000002.1"/>
</dbReference>
<dbReference type="Gene3D" id="3.40.50.150">
    <property type="entry name" value="Vaccinia Virus protein VP39"/>
    <property type="match status" value="1"/>
</dbReference>
<dbReference type="Proteomes" id="UP001139125">
    <property type="component" value="Unassembled WGS sequence"/>
</dbReference>